<reference evidence="2" key="1">
    <citation type="submission" date="2022-11" db="EMBL/GenBank/DDBJ databases">
        <title>Centuries of genome instability and evolution in soft-shell clam transmissible cancer (bioRxiv).</title>
        <authorList>
            <person name="Hart S.F.M."/>
            <person name="Yonemitsu M.A."/>
            <person name="Giersch R.M."/>
            <person name="Beal B.F."/>
            <person name="Arriagada G."/>
            <person name="Davis B.W."/>
            <person name="Ostrander E.A."/>
            <person name="Goff S.P."/>
            <person name="Metzger M.J."/>
        </authorList>
    </citation>
    <scope>NUCLEOTIDE SEQUENCE</scope>
    <source>
        <strain evidence="2">MELC-2E11</strain>
        <tissue evidence="2">Siphon/mantle</tissue>
    </source>
</reference>
<keyword evidence="1" id="KW-0812">Transmembrane</keyword>
<sequence>MVQKLFFHVIICVLYVDILQFIFNVIERFHVIKLCSKFLLCFLDWENNKTNNCQILVLFLHKVVTNRCLLRASTGILDGVSIWAPDVLISTYR</sequence>
<name>A0ABY7E3L8_MYAAR</name>
<evidence type="ECO:0008006" key="4">
    <source>
        <dbReference type="Google" id="ProtNLM"/>
    </source>
</evidence>
<evidence type="ECO:0000313" key="3">
    <source>
        <dbReference type="Proteomes" id="UP001164746"/>
    </source>
</evidence>
<accession>A0ABY7E3L8</accession>
<keyword evidence="1" id="KW-0472">Membrane</keyword>
<keyword evidence="3" id="KW-1185">Reference proteome</keyword>
<keyword evidence="1" id="KW-1133">Transmembrane helix</keyword>
<feature type="transmembrane region" description="Helical" evidence="1">
    <location>
        <begin position="6"/>
        <end position="26"/>
    </location>
</feature>
<dbReference type="EMBL" id="CP111015">
    <property type="protein sequence ID" value="WAR03809.1"/>
    <property type="molecule type" value="Genomic_DNA"/>
</dbReference>
<protein>
    <recommendedName>
        <fullName evidence="4">Secreted protein</fullName>
    </recommendedName>
</protein>
<evidence type="ECO:0000256" key="1">
    <source>
        <dbReference type="SAM" id="Phobius"/>
    </source>
</evidence>
<proteinExistence type="predicted"/>
<gene>
    <name evidence="2" type="ORF">MAR_010367</name>
</gene>
<dbReference type="Proteomes" id="UP001164746">
    <property type="component" value="Chromosome 4"/>
</dbReference>
<organism evidence="2 3">
    <name type="scientific">Mya arenaria</name>
    <name type="common">Soft-shell clam</name>
    <dbReference type="NCBI Taxonomy" id="6604"/>
    <lineage>
        <taxon>Eukaryota</taxon>
        <taxon>Metazoa</taxon>
        <taxon>Spiralia</taxon>
        <taxon>Lophotrochozoa</taxon>
        <taxon>Mollusca</taxon>
        <taxon>Bivalvia</taxon>
        <taxon>Autobranchia</taxon>
        <taxon>Heteroconchia</taxon>
        <taxon>Euheterodonta</taxon>
        <taxon>Imparidentia</taxon>
        <taxon>Neoheterodontei</taxon>
        <taxon>Myida</taxon>
        <taxon>Myoidea</taxon>
        <taxon>Myidae</taxon>
        <taxon>Mya</taxon>
    </lineage>
</organism>
<evidence type="ECO:0000313" key="2">
    <source>
        <dbReference type="EMBL" id="WAR03809.1"/>
    </source>
</evidence>